<keyword evidence="6 10" id="KW-1133">Transmembrane helix</keyword>
<proteinExistence type="inferred from homology"/>
<feature type="transmembrane region" description="Helical" evidence="10">
    <location>
        <begin position="114"/>
        <end position="136"/>
    </location>
</feature>
<dbReference type="EMBL" id="CP012333">
    <property type="protein sequence ID" value="AKV01431.1"/>
    <property type="molecule type" value="Genomic_DNA"/>
</dbReference>
<keyword evidence="4 10" id="KW-0812">Transmembrane</keyword>
<dbReference type="Proteomes" id="UP000064967">
    <property type="component" value="Chromosome"/>
</dbReference>
<dbReference type="Pfam" id="PF01618">
    <property type="entry name" value="MotA_ExbB"/>
    <property type="match status" value="1"/>
</dbReference>
<dbReference type="OrthoDB" id="9805133at2"/>
<evidence type="ECO:0000256" key="10">
    <source>
        <dbReference type="SAM" id="Phobius"/>
    </source>
</evidence>
<comment type="similarity">
    <text evidence="8">Belongs to the exbB/tolQ family.</text>
</comment>
<evidence type="ECO:0000313" key="13">
    <source>
        <dbReference type="Proteomes" id="UP000064967"/>
    </source>
</evidence>
<evidence type="ECO:0000256" key="4">
    <source>
        <dbReference type="ARBA" id="ARBA00022692"/>
    </source>
</evidence>
<keyword evidence="2 8" id="KW-0813">Transport</keyword>
<dbReference type="KEGG" id="llu:AKJ09_08094"/>
<evidence type="ECO:0000313" key="12">
    <source>
        <dbReference type="EMBL" id="AKV01431.1"/>
    </source>
</evidence>
<keyword evidence="3" id="KW-1003">Cell membrane</keyword>
<keyword evidence="5 8" id="KW-0653">Protein transport</keyword>
<keyword evidence="7 10" id="KW-0472">Membrane</keyword>
<feature type="transmembrane region" description="Helical" evidence="10">
    <location>
        <begin position="156"/>
        <end position="182"/>
    </location>
</feature>
<dbReference type="GO" id="GO:0017038">
    <property type="term" value="P:protein import"/>
    <property type="evidence" value="ECO:0007669"/>
    <property type="project" value="TreeGrafter"/>
</dbReference>
<name>A0A0K1Q6G7_9BACT</name>
<dbReference type="RefSeq" id="WP_146652529.1">
    <property type="nucleotide sequence ID" value="NZ_CP012333.1"/>
</dbReference>
<dbReference type="InterPro" id="IPR050790">
    <property type="entry name" value="ExbB/TolQ_transport"/>
</dbReference>
<evidence type="ECO:0000256" key="7">
    <source>
        <dbReference type="ARBA" id="ARBA00023136"/>
    </source>
</evidence>
<sequence length="242" mass="25435">MLVERLLRIALLGSSWVMYLLLLLSVFSIAAMVERVFFFRRNSGDADALADELVRRLRAGDINGAKKAAGESRAIEAQIIGASLEWIDGGAEAFNDAVESQLGKRKKDLERGQGYLGTLGSNSPFIGLFGTIIGVIEAFHQLGDGANKAAMGNVMSGIAEALVATGVGLFVAIPAVIAYNIVQGKIATVETNVAMIAKQVTASMKAEEHRGSAARTASNGSERKGIVIPTARTSDAAIAEAE</sequence>
<dbReference type="STRING" id="1391654.AKJ09_08094"/>
<evidence type="ECO:0000256" key="1">
    <source>
        <dbReference type="ARBA" id="ARBA00004651"/>
    </source>
</evidence>
<evidence type="ECO:0000256" key="6">
    <source>
        <dbReference type="ARBA" id="ARBA00022989"/>
    </source>
</evidence>
<evidence type="ECO:0000256" key="8">
    <source>
        <dbReference type="RuleBase" id="RU004057"/>
    </source>
</evidence>
<dbReference type="InterPro" id="IPR002898">
    <property type="entry name" value="MotA_ExbB_proton_chnl"/>
</dbReference>
<dbReference type="PANTHER" id="PTHR30625:SF15">
    <property type="entry name" value="BIOPOLYMER TRANSPORT PROTEIN EXBB"/>
    <property type="match status" value="1"/>
</dbReference>
<keyword evidence="13" id="KW-1185">Reference proteome</keyword>
<evidence type="ECO:0000256" key="2">
    <source>
        <dbReference type="ARBA" id="ARBA00022448"/>
    </source>
</evidence>
<feature type="domain" description="MotA/TolQ/ExbB proton channel" evidence="11">
    <location>
        <begin position="75"/>
        <end position="192"/>
    </location>
</feature>
<evidence type="ECO:0000256" key="3">
    <source>
        <dbReference type="ARBA" id="ARBA00022475"/>
    </source>
</evidence>
<organism evidence="12 13">
    <name type="scientific">Labilithrix luteola</name>
    <dbReference type="NCBI Taxonomy" id="1391654"/>
    <lineage>
        <taxon>Bacteria</taxon>
        <taxon>Pseudomonadati</taxon>
        <taxon>Myxococcota</taxon>
        <taxon>Polyangia</taxon>
        <taxon>Polyangiales</taxon>
        <taxon>Labilitrichaceae</taxon>
        <taxon>Labilithrix</taxon>
    </lineage>
</organism>
<dbReference type="PANTHER" id="PTHR30625">
    <property type="entry name" value="PROTEIN TOLQ"/>
    <property type="match status" value="1"/>
</dbReference>
<protein>
    <submittedName>
        <fullName evidence="12">MotA/TolQ/ExbB proton channel family protein</fullName>
    </submittedName>
</protein>
<accession>A0A0K1Q6G7</accession>
<evidence type="ECO:0000256" key="5">
    <source>
        <dbReference type="ARBA" id="ARBA00022927"/>
    </source>
</evidence>
<dbReference type="GO" id="GO:0005886">
    <property type="term" value="C:plasma membrane"/>
    <property type="evidence" value="ECO:0007669"/>
    <property type="project" value="UniProtKB-SubCell"/>
</dbReference>
<evidence type="ECO:0000256" key="9">
    <source>
        <dbReference type="SAM" id="MobiDB-lite"/>
    </source>
</evidence>
<feature type="transmembrane region" description="Helical" evidence="10">
    <location>
        <begin position="6"/>
        <end position="33"/>
    </location>
</feature>
<evidence type="ECO:0000259" key="11">
    <source>
        <dbReference type="Pfam" id="PF01618"/>
    </source>
</evidence>
<dbReference type="AlphaFoldDB" id="A0A0K1Q6G7"/>
<comment type="subcellular location">
    <subcellularLocation>
        <location evidence="1">Cell membrane</location>
        <topology evidence="1">Multi-pass membrane protein</topology>
    </subcellularLocation>
    <subcellularLocation>
        <location evidence="8">Membrane</location>
        <topology evidence="8">Multi-pass membrane protein</topology>
    </subcellularLocation>
</comment>
<feature type="region of interest" description="Disordered" evidence="9">
    <location>
        <begin position="207"/>
        <end position="226"/>
    </location>
</feature>
<reference evidence="12 13" key="1">
    <citation type="submission" date="2015-08" db="EMBL/GenBank/DDBJ databases">
        <authorList>
            <person name="Babu N.S."/>
            <person name="Beckwith C.J."/>
            <person name="Beseler K.G."/>
            <person name="Brison A."/>
            <person name="Carone J.V."/>
            <person name="Caskin T.P."/>
            <person name="Diamond M."/>
            <person name="Durham M.E."/>
            <person name="Foxe J.M."/>
            <person name="Go M."/>
            <person name="Henderson B.A."/>
            <person name="Jones I.B."/>
            <person name="McGettigan J.A."/>
            <person name="Micheletti S.J."/>
            <person name="Nasrallah M.E."/>
            <person name="Ortiz D."/>
            <person name="Piller C.R."/>
            <person name="Privatt S.R."/>
            <person name="Schneider S.L."/>
            <person name="Sharp S."/>
            <person name="Smith T.C."/>
            <person name="Stanton J.D."/>
            <person name="Ullery H.E."/>
            <person name="Wilson R.J."/>
            <person name="Serrano M.G."/>
            <person name="Buck G."/>
            <person name="Lee V."/>
            <person name="Wang Y."/>
            <person name="Carvalho R."/>
            <person name="Voegtly L."/>
            <person name="Shi R."/>
            <person name="Duckworth R."/>
            <person name="Johnson A."/>
            <person name="Loviza R."/>
            <person name="Walstead R."/>
            <person name="Shah Z."/>
            <person name="Kiflezghi M."/>
            <person name="Wade K."/>
            <person name="Ball S.L."/>
            <person name="Bradley K.W."/>
            <person name="Asai D.J."/>
            <person name="Bowman C.A."/>
            <person name="Russell D.A."/>
            <person name="Pope W.H."/>
            <person name="Jacobs-Sera D."/>
            <person name="Hendrix R.W."/>
            <person name="Hatfull G.F."/>
        </authorList>
    </citation>
    <scope>NUCLEOTIDE SEQUENCE [LARGE SCALE GENOMIC DNA]</scope>
    <source>
        <strain evidence="12 13">DSM 27648</strain>
    </source>
</reference>
<gene>
    <name evidence="12" type="ORF">AKJ09_08094</name>
</gene>